<dbReference type="Pfam" id="PF17482">
    <property type="entry name" value="Phage_sheath_1C"/>
    <property type="match status" value="1"/>
</dbReference>
<dbReference type="EMBL" id="JBHSLU010000161">
    <property type="protein sequence ID" value="MFC5509260.1"/>
    <property type="molecule type" value="Genomic_DNA"/>
</dbReference>
<evidence type="ECO:0000256" key="1">
    <source>
        <dbReference type="ARBA" id="ARBA00008005"/>
    </source>
</evidence>
<dbReference type="RefSeq" id="WP_377818015.1">
    <property type="nucleotide sequence ID" value="NZ_JBHSLU010000161.1"/>
</dbReference>
<dbReference type="PANTHER" id="PTHR35861:SF1">
    <property type="entry name" value="PHAGE TAIL SHEATH PROTEIN"/>
    <property type="match status" value="1"/>
</dbReference>
<comment type="caution">
    <text evidence="3">The sequence shown here is derived from an EMBL/GenBank/DDBJ whole genome shotgun (WGS) entry which is preliminary data.</text>
</comment>
<gene>
    <name evidence="3" type="ORF">ACFPN9_29025</name>
</gene>
<sequence>MFLHVGIAHTRDEIETLPTFGAEMSVAGIIGTAEDADEVIWPLDTPIYVTTNEATKIAALGLTGTLRDAVAGISAQLTSGQVAAKVVIVRVEEGADADETIGNIIGDEATRTGMWAFLDAPNDLGVTPRLICAPGYTQQFTRNGVLSVPVTNPGSAYSAATVAFSGGGSDPGKVLPTATVTIGAGPDAGKIMGIVITDPGANLTAAPTVTLNGTGGSGAALGTPVLGNLANGVVAAIPTVLNRLRASFQPEGPSTSREAWLDYVETIQSDRIMHPTRQDVIVLDEDGDPVTRGASSRVIGLYIRRDYETDGVPARSVANQPINGIVGVTPPVEFSITDGANEGQEIVGAKGGIIVRGETGVESAIASGGFVFWGTDTLSEDPLWQFSHVVRLRDYIELGQVRTLRYYLGRFNISVATVNAVLETIRSQLARLEARGYILGFRVGFEPDKNTPEELRQGNIQVLFKAEEAPVLRKITVSSRRFRQAFDDLVNAVATSLNSLDNAA</sequence>
<protein>
    <submittedName>
        <fullName evidence="3">Phage tail sheath C-terminal domain-containing protein</fullName>
    </submittedName>
</protein>
<dbReference type="Proteomes" id="UP001596060">
    <property type="component" value="Unassembled WGS sequence"/>
</dbReference>
<evidence type="ECO:0000313" key="4">
    <source>
        <dbReference type="Proteomes" id="UP001596060"/>
    </source>
</evidence>
<dbReference type="InterPro" id="IPR052042">
    <property type="entry name" value="Tail_sheath_structural"/>
</dbReference>
<dbReference type="PANTHER" id="PTHR35861">
    <property type="match status" value="1"/>
</dbReference>
<evidence type="ECO:0000313" key="3">
    <source>
        <dbReference type="EMBL" id="MFC5509260.1"/>
    </source>
</evidence>
<comment type="similarity">
    <text evidence="1">Belongs to the myoviridae tail sheath protein family.</text>
</comment>
<reference evidence="4" key="1">
    <citation type="journal article" date="2019" name="Int. J. Syst. Evol. Microbiol.">
        <title>The Global Catalogue of Microorganisms (GCM) 10K type strain sequencing project: providing services to taxonomists for standard genome sequencing and annotation.</title>
        <authorList>
            <consortium name="The Broad Institute Genomics Platform"/>
            <consortium name="The Broad Institute Genome Sequencing Center for Infectious Disease"/>
            <person name="Wu L."/>
            <person name="Ma J."/>
        </authorList>
    </citation>
    <scope>NUCLEOTIDE SEQUENCE [LARGE SCALE GENOMIC DNA]</scope>
    <source>
        <strain evidence="4">CCUG 43117</strain>
    </source>
</reference>
<dbReference type="InterPro" id="IPR020287">
    <property type="entry name" value="Tail_sheath_C"/>
</dbReference>
<keyword evidence="4" id="KW-1185">Reference proteome</keyword>
<organism evidence="3 4">
    <name type="scientific">Bosea massiliensis</name>
    <dbReference type="NCBI Taxonomy" id="151419"/>
    <lineage>
        <taxon>Bacteria</taxon>
        <taxon>Pseudomonadati</taxon>
        <taxon>Pseudomonadota</taxon>
        <taxon>Alphaproteobacteria</taxon>
        <taxon>Hyphomicrobiales</taxon>
        <taxon>Boseaceae</taxon>
        <taxon>Bosea</taxon>
    </lineage>
</organism>
<accession>A0ABW0P9U1</accession>
<proteinExistence type="inferred from homology"/>
<name>A0ABW0P9U1_9HYPH</name>
<feature type="domain" description="Tail sheath protein C-terminal" evidence="2">
    <location>
        <begin position="380"/>
        <end position="478"/>
    </location>
</feature>
<evidence type="ECO:0000259" key="2">
    <source>
        <dbReference type="Pfam" id="PF17482"/>
    </source>
</evidence>